<dbReference type="InterPro" id="IPR024455">
    <property type="entry name" value="Phage_capsid"/>
</dbReference>
<dbReference type="InterPro" id="IPR054612">
    <property type="entry name" value="Phage_capsid-like_C"/>
</dbReference>
<comment type="subcellular location">
    <subcellularLocation>
        <location evidence="1">Virion</location>
    </subcellularLocation>
</comment>
<dbReference type="AlphaFoldDB" id="E8X0Q6"/>
<dbReference type="Pfam" id="PF05065">
    <property type="entry name" value="Phage_capsid"/>
    <property type="match status" value="1"/>
</dbReference>
<dbReference type="RefSeq" id="WP_013580326.1">
    <property type="nucleotide sequence ID" value="NC_015064.1"/>
</dbReference>
<accession>E8X0Q6</accession>
<dbReference type="Gene3D" id="3.30.2400.10">
    <property type="entry name" value="Major capsid protein gp5"/>
    <property type="match status" value="1"/>
</dbReference>
<protein>
    <submittedName>
        <fullName evidence="3">Phage major capsid protein, HK97 family</fullName>
    </submittedName>
</protein>
<organism evidence="4">
    <name type="scientific">Granulicella tundricola (strain ATCC BAA-1859 / DSM 23138 / MP5ACTX9)</name>
    <dbReference type="NCBI Taxonomy" id="1198114"/>
    <lineage>
        <taxon>Bacteria</taxon>
        <taxon>Pseudomonadati</taxon>
        <taxon>Acidobacteriota</taxon>
        <taxon>Terriglobia</taxon>
        <taxon>Terriglobales</taxon>
        <taxon>Acidobacteriaceae</taxon>
        <taxon>Granulicella</taxon>
    </lineage>
</organism>
<dbReference type="STRING" id="1198114.AciX9_1961"/>
<gene>
    <name evidence="3" type="ordered locus">AciX9_1961</name>
</gene>
<dbReference type="EMBL" id="CP002480">
    <property type="protein sequence ID" value="ADW69007.1"/>
    <property type="molecule type" value="Genomic_DNA"/>
</dbReference>
<proteinExistence type="predicted"/>
<reference evidence="4" key="1">
    <citation type="submission" date="2011-01" db="EMBL/GenBank/DDBJ databases">
        <title>Complete sequence of chromosome of Acidobacterium sp. MP5ACTX9.</title>
        <authorList>
            <consortium name="US DOE Joint Genome Institute"/>
            <person name="Lucas S."/>
            <person name="Copeland A."/>
            <person name="Lapidus A."/>
            <person name="Cheng J.-F."/>
            <person name="Goodwin L."/>
            <person name="Pitluck S."/>
            <person name="Teshima H."/>
            <person name="Detter J.C."/>
            <person name="Han C."/>
            <person name="Tapia R."/>
            <person name="Land M."/>
            <person name="Hauser L."/>
            <person name="Kyrpides N."/>
            <person name="Ivanova N."/>
            <person name="Ovchinnikova G."/>
            <person name="Pagani I."/>
            <person name="Rawat S.R."/>
            <person name="Mannisto M."/>
            <person name="Haggblom M.M."/>
            <person name="Woyke T."/>
        </authorList>
    </citation>
    <scope>NUCLEOTIDE SEQUENCE [LARGE SCALE GENOMIC DNA]</scope>
    <source>
        <strain evidence="4">MP5ACTX9</strain>
    </source>
</reference>
<evidence type="ECO:0000259" key="2">
    <source>
        <dbReference type="Pfam" id="PF05065"/>
    </source>
</evidence>
<evidence type="ECO:0000256" key="1">
    <source>
        <dbReference type="ARBA" id="ARBA00004328"/>
    </source>
</evidence>
<dbReference type="PaxDb" id="1198114-AciX9_1961"/>
<dbReference type="OrthoDB" id="9806592at2"/>
<dbReference type="KEGG" id="acm:AciX9_1961"/>
<keyword evidence="4" id="KW-1185">Reference proteome</keyword>
<feature type="domain" description="Phage capsid-like C-terminal" evidence="2">
    <location>
        <begin position="112"/>
        <end position="371"/>
    </location>
</feature>
<dbReference type="eggNOG" id="COG4653">
    <property type="taxonomic scope" value="Bacteria"/>
</dbReference>
<dbReference type="HOGENOM" id="CLU_701632_0_0_0"/>
<evidence type="ECO:0000313" key="4">
    <source>
        <dbReference type="Proteomes" id="UP000000343"/>
    </source>
</evidence>
<sequence>MSMPALQEQRNKLMTDAAVILRSDAPTADQIESANKMIADAGELEQRVATLKQVEAYEAEQRAFVPAPRPTGEQSKDEQRTRAVDALRSYMIRDRVEPEYRDLLTTSSASAGVTIPQMFSPVLVQALKDYAPVLDAVNVITTNKNGAPMKMNLINYTGTILPVVAEGTQFPEIDPAFTSQILNVDKLGGEVKISNEMLDDSEFDLGGWLTQAWQNTYGYSLEHYVTAGDGSNIASLLAVAATGTTSAAAGVITYPDIAALYGGLTAAYARNGSFMMSTATRAALMALTATTGQSIFNTDPTNGPFSSIFGRPIYINDSMPTLAAGNKAILFGDFKKAYTLRLDGAPTIKRLDERYADTDEVGFIIRSRVGGITMNAGIAPVIALTVHA</sequence>
<dbReference type="Proteomes" id="UP000000343">
    <property type="component" value="Chromosome"/>
</dbReference>
<name>E8X0Q6_GRATM</name>
<dbReference type="SUPFAM" id="SSF56563">
    <property type="entry name" value="Major capsid protein gp5"/>
    <property type="match status" value="1"/>
</dbReference>
<dbReference type="NCBIfam" id="TIGR01554">
    <property type="entry name" value="major_cap_HK97"/>
    <property type="match status" value="1"/>
</dbReference>
<evidence type="ECO:0000313" key="3">
    <source>
        <dbReference type="EMBL" id="ADW69007.1"/>
    </source>
</evidence>
<dbReference type="Gene3D" id="3.30.2320.10">
    <property type="entry name" value="hypothetical protein PF0899 domain"/>
    <property type="match status" value="1"/>
</dbReference>